<dbReference type="EMBL" id="LT607756">
    <property type="protein sequence ID" value="SCG86315.1"/>
    <property type="molecule type" value="Genomic_DNA"/>
</dbReference>
<dbReference type="InterPro" id="IPR027275">
    <property type="entry name" value="PRC-brl_dom"/>
</dbReference>
<dbReference type="Proteomes" id="UP000094707">
    <property type="component" value="Chromosome I"/>
</dbReference>
<evidence type="ECO:0000313" key="3">
    <source>
        <dbReference type="Proteomes" id="UP000094707"/>
    </source>
</evidence>
<sequence length="158" mass="17781">MINNKAVEVGKVAEISIVLKKCLFDRVVISTGSTLSKKYFEVTESEISSIGDYMQVDLDDAEIEEKLTSDKMDNLIKPEFQYKKFLSKIVLSEDAMEVGKIEDVMIEPEGCLINQLIVTAGPAFRKKRFMLSKDDLKHIGDYVILKLPSTKIGELEGK</sequence>
<protein>
    <recommendedName>
        <fullName evidence="1">PRC-barrel domain-containing protein</fullName>
    </recommendedName>
</protein>
<name>A0A1D3L441_9EURY</name>
<dbReference type="KEGG" id="mcub:MCBB_1760"/>
<keyword evidence="3" id="KW-1185">Reference proteome</keyword>
<organism evidence="2 3">
    <name type="scientific">Methanobacterium congolense</name>
    <dbReference type="NCBI Taxonomy" id="118062"/>
    <lineage>
        <taxon>Archaea</taxon>
        <taxon>Methanobacteriati</taxon>
        <taxon>Methanobacteriota</taxon>
        <taxon>Methanomada group</taxon>
        <taxon>Methanobacteria</taxon>
        <taxon>Methanobacteriales</taxon>
        <taxon>Methanobacteriaceae</taxon>
        <taxon>Methanobacterium</taxon>
    </lineage>
</organism>
<dbReference type="Pfam" id="PF05239">
    <property type="entry name" value="PRC"/>
    <property type="match status" value="1"/>
</dbReference>
<gene>
    <name evidence="2" type="ORF">MCBB_1760</name>
</gene>
<dbReference type="Gene3D" id="2.30.30.240">
    <property type="entry name" value="PRC-barrel domain"/>
    <property type="match status" value="1"/>
</dbReference>
<reference evidence="2 3" key="1">
    <citation type="submission" date="2016-08" db="EMBL/GenBank/DDBJ databases">
        <authorList>
            <person name="Seilhamer J.J."/>
        </authorList>
    </citation>
    <scope>NUCLEOTIDE SEQUENCE [LARGE SCALE GENOMIC DNA]</scope>
    <source>
        <strain evidence="2">Buetzberg</strain>
    </source>
</reference>
<dbReference type="SUPFAM" id="SSF50346">
    <property type="entry name" value="PRC-barrel domain"/>
    <property type="match status" value="1"/>
</dbReference>
<dbReference type="AlphaFoldDB" id="A0A1D3L441"/>
<evidence type="ECO:0000313" key="2">
    <source>
        <dbReference type="EMBL" id="SCG86315.1"/>
    </source>
</evidence>
<feature type="domain" description="PRC-barrel" evidence="1">
    <location>
        <begin position="79"/>
        <end position="148"/>
    </location>
</feature>
<dbReference type="InterPro" id="IPR011033">
    <property type="entry name" value="PRC_barrel-like_sf"/>
</dbReference>
<accession>A0A1D3L441</accession>
<evidence type="ECO:0000259" key="1">
    <source>
        <dbReference type="Pfam" id="PF05239"/>
    </source>
</evidence>
<proteinExistence type="predicted"/>